<dbReference type="Proteomes" id="UP000095419">
    <property type="component" value="Unassembled WGS sequence"/>
</dbReference>
<dbReference type="AlphaFoldDB" id="A0A174JY65"/>
<dbReference type="EMBL" id="CYZF01000009">
    <property type="protein sequence ID" value="CUP04763.1"/>
    <property type="molecule type" value="Genomic_DNA"/>
</dbReference>
<dbReference type="Pfam" id="PF07510">
    <property type="entry name" value="GmrSD_C"/>
    <property type="match status" value="1"/>
</dbReference>
<dbReference type="PANTHER" id="PTHR35149:SF1">
    <property type="entry name" value="DUF5655 DOMAIN-CONTAINING PROTEIN"/>
    <property type="match status" value="1"/>
</dbReference>
<proteinExistence type="predicted"/>
<evidence type="ECO:0000313" key="3">
    <source>
        <dbReference type="EMBL" id="CUP04763.1"/>
    </source>
</evidence>
<reference evidence="3 4" key="1">
    <citation type="submission" date="2015-09" db="EMBL/GenBank/DDBJ databases">
        <authorList>
            <consortium name="Pathogen Informatics"/>
        </authorList>
    </citation>
    <scope>NUCLEOTIDE SEQUENCE [LARGE SCALE GENOMIC DNA]</scope>
    <source>
        <strain evidence="3 4">2789STDY5608791</strain>
    </source>
</reference>
<protein>
    <submittedName>
        <fullName evidence="3">Type I restriction-modification system protein</fullName>
    </submittedName>
</protein>
<dbReference type="PANTHER" id="PTHR35149">
    <property type="entry name" value="SLL5132 PROTEIN"/>
    <property type="match status" value="1"/>
</dbReference>
<dbReference type="Pfam" id="PF03235">
    <property type="entry name" value="GmrSD_N"/>
    <property type="match status" value="1"/>
</dbReference>
<organism evidence="3 4">
    <name type="scientific">Bacteroides uniformis</name>
    <dbReference type="NCBI Taxonomy" id="820"/>
    <lineage>
        <taxon>Bacteria</taxon>
        <taxon>Pseudomonadati</taxon>
        <taxon>Bacteroidota</taxon>
        <taxon>Bacteroidia</taxon>
        <taxon>Bacteroidales</taxon>
        <taxon>Bacteroidaceae</taxon>
        <taxon>Bacteroides</taxon>
    </lineage>
</organism>
<gene>
    <name evidence="3" type="ORF">ERS417307_03010</name>
</gene>
<feature type="domain" description="GmrSD restriction endonucleases C-terminal" evidence="2">
    <location>
        <begin position="472"/>
        <end position="625"/>
    </location>
</feature>
<accession>A0A174JY65</accession>
<sequence length="641" mass="74756">MNATDPSLANILQTQGNLEHYHVPKYQREYTWGRTEWEQLLTDINENDPGYFMGSIICIDDNNELGPGESRIYELVDGQQRLTTISLLLMAIYSAFIGMKKGLEEDDDEEEIEEFKLTLSNIRKQLIHKKSKVNKTENGYFKEKDKYCFLRVQPSSQRDNFKDYLQILAELALIKGNYTSKFCGVRRIYKAYIYYKEHIPTTYEGLTELLHKINSLKFIHISVSSSSDAFTLFESLNNRGVPLSGMDIIKNKMLATLEKNHKTDIDDAYEEWQNLLRYLPEYQDQERFLRHYYNAFKVLPQIKIDKYNRATKSNLIKIYEHFIKKDARMVFDDLIEKAQIYYYFVQPENHDNDETQTKALIDLKRIGSTPSYLLLLYLYSLEDDCYSDKEKTLEEVLSFLIKYYVRRNITDFPNTRDLDAINIEVIENCQKIIDESGKLDSNTIINFLLTGKGKPSDINSLKQGLEKNLFFYNSGMARYVLTKLDEISHSREYKPDLWARNDKGLLVWTVEHIFPQGSTIPPHWVDMIAGGDKEKAYDIQSRLVHCLGNLTLSGYNSQLSNADFRVKQDLHQDKKFLGYKINIGYKNGLSLNKIGFKYNGSTTNLAEIKEWTENAIIARNNSMVDKLLKLFAFQESEMSEL</sequence>
<dbReference type="InterPro" id="IPR004919">
    <property type="entry name" value="GmrSD_N"/>
</dbReference>
<evidence type="ECO:0000259" key="2">
    <source>
        <dbReference type="Pfam" id="PF07510"/>
    </source>
</evidence>
<dbReference type="InterPro" id="IPR011089">
    <property type="entry name" value="GmrSD_C"/>
</dbReference>
<feature type="domain" description="GmrSD restriction endonucleases N-terminal" evidence="1">
    <location>
        <begin position="13"/>
        <end position="253"/>
    </location>
</feature>
<evidence type="ECO:0000259" key="1">
    <source>
        <dbReference type="Pfam" id="PF03235"/>
    </source>
</evidence>
<name>A0A174JY65_BACUN</name>
<dbReference type="RefSeq" id="WP_057089143.1">
    <property type="nucleotide sequence ID" value="NZ_CYZF01000009.1"/>
</dbReference>
<evidence type="ECO:0000313" key="4">
    <source>
        <dbReference type="Proteomes" id="UP000095419"/>
    </source>
</evidence>